<dbReference type="AlphaFoldDB" id="A0A024VRT4"/>
<evidence type="ECO:0000313" key="3">
    <source>
        <dbReference type="Proteomes" id="UP000030656"/>
    </source>
</evidence>
<proteinExistence type="predicted"/>
<accession>A0A024VRT4</accession>
<evidence type="ECO:0000313" key="2">
    <source>
        <dbReference type="EMBL" id="ETW30611.1"/>
    </source>
</evidence>
<protein>
    <submittedName>
        <fullName evidence="2">Uncharacterized protein</fullName>
    </submittedName>
</protein>
<dbReference type="EMBL" id="KI927897">
    <property type="protein sequence ID" value="ETW30611.1"/>
    <property type="molecule type" value="Genomic_DNA"/>
</dbReference>
<feature type="coiled-coil region" evidence="1">
    <location>
        <begin position="17"/>
        <end position="54"/>
    </location>
</feature>
<organism evidence="2 3">
    <name type="scientific">Plasmodium falciparum FCH/4</name>
    <dbReference type="NCBI Taxonomy" id="1036724"/>
    <lineage>
        <taxon>Eukaryota</taxon>
        <taxon>Sar</taxon>
        <taxon>Alveolata</taxon>
        <taxon>Apicomplexa</taxon>
        <taxon>Aconoidasida</taxon>
        <taxon>Haemosporida</taxon>
        <taxon>Plasmodiidae</taxon>
        <taxon>Plasmodium</taxon>
        <taxon>Plasmodium (Laverania)</taxon>
    </lineage>
</organism>
<sequence>MNSFPHMYKNKNNITIVENAEEIEKKKKIQINDMEKHILHNNKLNKNNKDEKDEKKFEFIHFLNYTSNQDNISKSKNIFIHMDNKLLREIIKYIYELYTSNKNNDHVNNIKECIIYLISSILMYAQQNVKNMYIFIDYMFIYNHHKNKNKTNNTTQGQNNNLDMETFYSNIFIFFIFPYLKEYINNLGTHIYKLHLIKNEQDILLFFKNKFNYINYEENYYSLYDDNKIIDTYDTKDDDNNNNYNNNIKNSSNVTPYDSQKKKKQKFKELKEFKECKSIKHKFINFHFIKLFDILNIHTYIIDDKHMLNNILSIDLSKDINIEIVNYFYLLQYMNKNNFSVYIPLSPTFDFLKYFKEINKCKQNHYDNGRDTHKLNMIEHMNQEKKEEGGQMIGTTYLSSNCRHKSFFSSPCESIRDNKKGNRRIRDNNIDNNNNIDDNMIDMDTSNHFTKNNNHINSNNKDDHINNMKNYIDVQFCDFSAISENVLFIK</sequence>
<dbReference type="Proteomes" id="UP000030656">
    <property type="component" value="Unassembled WGS sequence"/>
</dbReference>
<name>A0A024VRT4_PLAFA</name>
<reference evidence="2 3" key="2">
    <citation type="submission" date="2013-02" db="EMBL/GenBank/DDBJ databases">
        <title>The Genome Sequence of Plasmodium falciparum FCH/4.</title>
        <authorList>
            <consortium name="The Broad Institute Genome Sequencing Platform"/>
            <consortium name="The Broad Institute Genome Sequencing Center for Infectious Disease"/>
            <person name="Neafsey D."/>
            <person name="Cheeseman I."/>
            <person name="Volkman S."/>
            <person name="Adams J."/>
            <person name="Walker B."/>
            <person name="Young S.K."/>
            <person name="Zeng Q."/>
            <person name="Gargeya S."/>
            <person name="Fitzgerald M."/>
            <person name="Haas B."/>
            <person name="Abouelleil A."/>
            <person name="Alvarado L."/>
            <person name="Arachchi H.M."/>
            <person name="Berlin A.M."/>
            <person name="Chapman S.B."/>
            <person name="Dewar J."/>
            <person name="Goldberg J."/>
            <person name="Griggs A."/>
            <person name="Gujja S."/>
            <person name="Hansen M."/>
            <person name="Howarth C."/>
            <person name="Imamovic A."/>
            <person name="Larimer J."/>
            <person name="McCowan C."/>
            <person name="Murphy C."/>
            <person name="Neiman D."/>
            <person name="Pearson M."/>
            <person name="Priest M."/>
            <person name="Roberts A."/>
            <person name="Saif S."/>
            <person name="Shea T."/>
            <person name="Sisk P."/>
            <person name="Sykes S."/>
            <person name="Wortman J."/>
            <person name="Nusbaum C."/>
            <person name="Birren B."/>
        </authorList>
    </citation>
    <scope>NUCLEOTIDE SEQUENCE [LARGE SCALE GENOMIC DNA]</scope>
    <source>
        <strain evidence="2 3">FCH/4</strain>
    </source>
</reference>
<reference evidence="2 3" key="1">
    <citation type="submission" date="2013-02" db="EMBL/GenBank/DDBJ databases">
        <title>The Genome Annotation of Plasmodium falciparum FCH/4.</title>
        <authorList>
            <consortium name="The Broad Institute Genome Sequencing Platform"/>
            <consortium name="The Broad Institute Genome Sequencing Center for Infectious Disease"/>
            <person name="Neafsey D."/>
            <person name="Hoffman S."/>
            <person name="Volkman S."/>
            <person name="Rosenthal P."/>
            <person name="Walker B."/>
            <person name="Young S.K."/>
            <person name="Zeng Q."/>
            <person name="Gargeya S."/>
            <person name="Fitzgerald M."/>
            <person name="Haas B."/>
            <person name="Abouelleil A."/>
            <person name="Allen A.W."/>
            <person name="Alvarado L."/>
            <person name="Arachchi H.M."/>
            <person name="Berlin A.M."/>
            <person name="Chapman S.B."/>
            <person name="Gainer-Dewar J."/>
            <person name="Goldberg J."/>
            <person name="Griggs A."/>
            <person name="Gujja S."/>
            <person name="Hansen M."/>
            <person name="Howarth C."/>
            <person name="Imamovic A."/>
            <person name="Ireland A."/>
            <person name="Larimer J."/>
            <person name="McCowan C."/>
            <person name="Murphy C."/>
            <person name="Pearson M."/>
            <person name="Poon T.W."/>
            <person name="Priest M."/>
            <person name="Roberts A."/>
            <person name="Saif S."/>
            <person name="Shea T."/>
            <person name="Sisk P."/>
            <person name="Sykes S."/>
            <person name="Wortman J."/>
            <person name="Nusbaum C."/>
            <person name="Birren B."/>
        </authorList>
    </citation>
    <scope>NUCLEOTIDE SEQUENCE [LARGE SCALE GENOMIC DNA]</scope>
    <source>
        <strain evidence="2 3">FCH/4</strain>
    </source>
</reference>
<gene>
    <name evidence="2" type="ORF">PFFCH_01913</name>
</gene>
<keyword evidence="1" id="KW-0175">Coiled coil</keyword>
<evidence type="ECO:0000256" key="1">
    <source>
        <dbReference type="SAM" id="Coils"/>
    </source>
</evidence>